<dbReference type="InterPro" id="IPR045562">
    <property type="entry name" value="RecG_dom3_C"/>
</dbReference>
<dbReference type="SUPFAM" id="SSF52540">
    <property type="entry name" value="P-loop containing nucleoside triphosphate hydrolases"/>
    <property type="match status" value="2"/>
</dbReference>
<evidence type="ECO:0000256" key="8">
    <source>
        <dbReference type="ARBA" id="ARBA00049819"/>
    </source>
</evidence>
<reference evidence="11 12" key="1">
    <citation type="submission" date="2019-02" db="EMBL/GenBank/DDBJ databases">
        <title>Deep-cultivation of Planctomycetes and their phenomic and genomic characterization uncovers novel biology.</title>
        <authorList>
            <person name="Wiegand S."/>
            <person name="Jogler M."/>
            <person name="Boedeker C."/>
            <person name="Pinto D."/>
            <person name="Vollmers J."/>
            <person name="Rivas-Marin E."/>
            <person name="Kohn T."/>
            <person name="Peeters S.H."/>
            <person name="Heuer A."/>
            <person name="Rast P."/>
            <person name="Oberbeckmann S."/>
            <person name="Bunk B."/>
            <person name="Jeske O."/>
            <person name="Meyerdierks A."/>
            <person name="Storesund J.E."/>
            <person name="Kallscheuer N."/>
            <person name="Luecker S."/>
            <person name="Lage O.M."/>
            <person name="Pohl T."/>
            <person name="Merkel B.J."/>
            <person name="Hornburger P."/>
            <person name="Mueller R.-W."/>
            <person name="Bruemmer F."/>
            <person name="Labrenz M."/>
            <person name="Spormann A.M."/>
            <person name="Op den Camp H."/>
            <person name="Overmann J."/>
            <person name="Amann R."/>
            <person name="Jetten M.S.M."/>
            <person name="Mascher T."/>
            <person name="Medema M.H."/>
            <person name="Devos D.P."/>
            <person name="Kaster A.-K."/>
            <person name="Ovreas L."/>
            <person name="Rohde M."/>
            <person name="Galperin M.Y."/>
            <person name="Jogler C."/>
        </authorList>
    </citation>
    <scope>NUCLEOTIDE SEQUENCE [LARGE SCALE GENOMIC DNA]</scope>
    <source>
        <strain evidence="11 12">Pan216</strain>
    </source>
</reference>
<dbReference type="GO" id="GO:0016787">
    <property type="term" value="F:hydrolase activity"/>
    <property type="evidence" value="ECO:0007669"/>
    <property type="project" value="UniProtKB-KW"/>
</dbReference>
<proteinExistence type="predicted"/>
<keyword evidence="4 11" id="KW-0347">Helicase</keyword>
<dbReference type="AlphaFoldDB" id="A0A518B9P8"/>
<dbReference type="Gene3D" id="3.40.50.300">
    <property type="entry name" value="P-loop containing nucleotide triphosphate hydrolases"/>
    <property type="match status" value="2"/>
</dbReference>
<evidence type="ECO:0000256" key="6">
    <source>
        <dbReference type="ARBA" id="ARBA00023125"/>
    </source>
</evidence>
<dbReference type="GO" id="GO:0003677">
    <property type="term" value="F:DNA binding"/>
    <property type="evidence" value="ECO:0007669"/>
    <property type="project" value="UniProtKB-KW"/>
</dbReference>
<dbReference type="Pfam" id="PF00271">
    <property type="entry name" value="Helicase_C"/>
    <property type="match status" value="1"/>
</dbReference>
<evidence type="ECO:0000256" key="3">
    <source>
        <dbReference type="ARBA" id="ARBA00022801"/>
    </source>
</evidence>
<dbReference type="InterPro" id="IPR012340">
    <property type="entry name" value="NA-bd_OB-fold"/>
</dbReference>
<organism evidence="11 12">
    <name type="scientific">Kolteria novifilia</name>
    <dbReference type="NCBI Taxonomy" id="2527975"/>
    <lineage>
        <taxon>Bacteria</taxon>
        <taxon>Pseudomonadati</taxon>
        <taxon>Planctomycetota</taxon>
        <taxon>Planctomycetia</taxon>
        <taxon>Kolteriales</taxon>
        <taxon>Kolteriaceae</taxon>
        <taxon>Kolteria</taxon>
    </lineage>
</organism>
<keyword evidence="5" id="KW-0067">ATP-binding</keyword>
<evidence type="ECO:0000313" key="12">
    <source>
        <dbReference type="Proteomes" id="UP000317093"/>
    </source>
</evidence>
<evidence type="ECO:0000256" key="5">
    <source>
        <dbReference type="ARBA" id="ARBA00022840"/>
    </source>
</evidence>
<dbReference type="SMART" id="SM00487">
    <property type="entry name" value="DEXDc"/>
    <property type="match status" value="1"/>
</dbReference>
<dbReference type="RefSeq" id="WP_145261372.1">
    <property type="nucleotide sequence ID" value="NZ_CP036279.1"/>
</dbReference>
<dbReference type="InterPro" id="IPR014001">
    <property type="entry name" value="Helicase_ATP-bd"/>
</dbReference>
<evidence type="ECO:0000256" key="2">
    <source>
        <dbReference type="ARBA" id="ARBA00022763"/>
    </source>
</evidence>
<dbReference type="EMBL" id="CP036279">
    <property type="protein sequence ID" value="QDU63704.1"/>
    <property type="molecule type" value="Genomic_DNA"/>
</dbReference>
<evidence type="ECO:0000259" key="9">
    <source>
        <dbReference type="PROSITE" id="PS51192"/>
    </source>
</evidence>
<keyword evidence="6" id="KW-0238">DNA-binding</keyword>
<dbReference type="InterPro" id="IPR027417">
    <property type="entry name" value="P-loop_NTPase"/>
</dbReference>
<evidence type="ECO:0000256" key="1">
    <source>
        <dbReference type="ARBA" id="ARBA00022741"/>
    </source>
</evidence>
<name>A0A518B9P8_9BACT</name>
<dbReference type="CDD" id="cd17992">
    <property type="entry name" value="DEXHc_RecG"/>
    <property type="match status" value="1"/>
</dbReference>
<dbReference type="PANTHER" id="PTHR47964">
    <property type="entry name" value="ATP-DEPENDENT DNA HELICASE HOMOLOG RECG, CHLOROPLASTIC"/>
    <property type="match status" value="1"/>
</dbReference>
<keyword evidence="3 11" id="KW-0378">Hydrolase</keyword>
<evidence type="ECO:0000256" key="7">
    <source>
        <dbReference type="ARBA" id="ARBA00023204"/>
    </source>
</evidence>
<evidence type="ECO:0000313" key="11">
    <source>
        <dbReference type="EMBL" id="QDU63704.1"/>
    </source>
</evidence>
<dbReference type="PANTHER" id="PTHR47964:SF1">
    <property type="entry name" value="ATP-DEPENDENT DNA HELICASE HOMOLOG RECG, CHLOROPLASTIC"/>
    <property type="match status" value="1"/>
</dbReference>
<dbReference type="PROSITE" id="PS51192">
    <property type="entry name" value="HELICASE_ATP_BIND_1"/>
    <property type="match status" value="1"/>
</dbReference>
<evidence type="ECO:0000259" key="10">
    <source>
        <dbReference type="PROSITE" id="PS51194"/>
    </source>
</evidence>
<dbReference type="Pfam" id="PF00270">
    <property type="entry name" value="DEAD"/>
    <property type="match status" value="1"/>
</dbReference>
<dbReference type="GO" id="GO:0003678">
    <property type="term" value="F:DNA helicase activity"/>
    <property type="evidence" value="ECO:0007669"/>
    <property type="project" value="TreeGrafter"/>
</dbReference>
<dbReference type="InterPro" id="IPR011545">
    <property type="entry name" value="DEAD/DEAH_box_helicase_dom"/>
</dbReference>
<keyword evidence="1" id="KW-0547">Nucleotide-binding</keyword>
<dbReference type="Pfam" id="PF19833">
    <property type="entry name" value="RecG_dom3_C"/>
    <property type="match status" value="1"/>
</dbReference>
<dbReference type="PROSITE" id="PS51194">
    <property type="entry name" value="HELICASE_CTER"/>
    <property type="match status" value="1"/>
</dbReference>
<dbReference type="SMART" id="SM00490">
    <property type="entry name" value="HELICc"/>
    <property type="match status" value="1"/>
</dbReference>
<dbReference type="Gene3D" id="2.40.50.140">
    <property type="entry name" value="Nucleic acid-binding proteins"/>
    <property type="match status" value="1"/>
</dbReference>
<evidence type="ECO:0000256" key="4">
    <source>
        <dbReference type="ARBA" id="ARBA00022806"/>
    </source>
</evidence>
<gene>
    <name evidence="11" type="primary">recG</name>
    <name evidence="11" type="ORF">Pan216_45850</name>
</gene>
<protein>
    <recommendedName>
        <fullName evidence="8">Probable DNA 3'-5' helicase RecG</fullName>
    </recommendedName>
</protein>
<dbReference type="OrthoDB" id="9804325at2"/>
<dbReference type="InterPro" id="IPR033454">
    <property type="entry name" value="RecG_wedge"/>
</dbReference>
<dbReference type="KEGG" id="knv:Pan216_45850"/>
<dbReference type="GO" id="GO:0005524">
    <property type="term" value="F:ATP binding"/>
    <property type="evidence" value="ECO:0007669"/>
    <property type="project" value="UniProtKB-KW"/>
</dbReference>
<keyword evidence="7" id="KW-0234">DNA repair</keyword>
<dbReference type="SUPFAM" id="SSF50249">
    <property type="entry name" value="Nucleic acid-binding proteins"/>
    <property type="match status" value="1"/>
</dbReference>
<dbReference type="GO" id="GO:0006281">
    <property type="term" value="P:DNA repair"/>
    <property type="evidence" value="ECO:0007669"/>
    <property type="project" value="UniProtKB-KW"/>
</dbReference>
<keyword evidence="12" id="KW-1185">Reference proteome</keyword>
<dbReference type="NCBIfam" id="NF008168">
    <property type="entry name" value="PRK10917.2-2"/>
    <property type="match status" value="1"/>
</dbReference>
<dbReference type="InterPro" id="IPR001650">
    <property type="entry name" value="Helicase_C-like"/>
</dbReference>
<keyword evidence="2" id="KW-0227">DNA damage</keyword>
<accession>A0A518B9P8</accession>
<sequence length="690" mass="77500">MSESGKNPLAESVQWVKGIGPQRAELLVRLGVRTVEDLLYLLPRDYRDLRQISSVADLTGDGEQVVEVTLDRAEVRYSRTGKEWVEAHFADRSGWLKVQWFHRPDIVDMLSGEQRYRLTGKCRFRDGRRMMSNPRIEPMGDSEEPTTPGIEPVYPLTEGLRPERLREAIAWCLERFSDEFEDVLPEKALKKHRFLSISESIRAIHAPNTIEEAHRGRQQLAYEEFLVLQVALALKRKSRQRRPCPNVPVSPQVDARIRRLLPFQLTPDQDRAVADIVGDLAGTAPMNRLLQGDVGSGKTAVAIYALLASVAAGYQVALMAPTEILARQHFRTLDGYLSESRVRRRLLTGSLPAGERGAILEKLHEGEVDLVVGTHALLSKDVTFSKLGLVVIDEQHKFGVRQRAAFDELEPQPHRLVMTATPIPRSLAMTWFGDLDLSIIRSRPPGRGETETYLVPADARDRAYGHLEKQLRMGQQAMVVSPRIESEEEETRDLASLESELAARFADIPLGVVHGKMADKDRDGILRRFRKGDLRLLLSTVIIEVGLDIPNANVIVIEHAERFGLSQLHQIRGRVGRGQQKGICLLIDASEDEETTARLRDFADTNDGFRIAELDAQRRGIGDPVGARQHGFLGCRVGDFLRDRAILERARGDARKLIDHDPSLSDPAWAILRRTVLQRYGKTLSLALVG</sequence>
<dbReference type="Pfam" id="PF17191">
    <property type="entry name" value="RecG_wedge"/>
    <property type="match status" value="1"/>
</dbReference>
<feature type="domain" description="Helicase C-terminal" evidence="10">
    <location>
        <begin position="459"/>
        <end position="622"/>
    </location>
</feature>
<feature type="domain" description="Helicase ATP-binding" evidence="9">
    <location>
        <begin position="279"/>
        <end position="440"/>
    </location>
</feature>
<dbReference type="InterPro" id="IPR047112">
    <property type="entry name" value="RecG/Mfd"/>
</dbReference>
<dbReference type="NCBIfam" id="NF008165">
    <property type="entry name" value="PRK10917.1-3"/>
    <property type="match status" value="1"/>
</dbReference>
<dbReference type="Proteomes" id="UP000317093">
    <property type="component" value="Chromosome"/>
</dbReference>